<dbReference type="GO" id="GO:0016020">
    <property type="term" value="C:membrane"/>
    <property type="evidence" value="ECO:0007669"/>
    <property type="project" value="UniProtKB-SubCell"/>
</dbReference>
<dbReference type="InterPro" id="IPR030457">
    <property type="entry name" value="ELO_CS"/>
</dbReference>
<evidence type="ECO:0000256" key="9">
    <source>
        <dbReference type="ARBA" id="ARBA00023136"/>
    </source>
</evidence>
<comment type="similarity">
    <text evidence="11">Belongs to the ELO family.</text>
</comment>
<keyword evidence="5 11" id="KW-0812">Transmembrane</keyword>
<evidence type="ECO:0000256" key="7">
    <source>
        <dbReference type="ARBA" id="ARBA00022989"/>
    </source>
</evidence>
<evidence type="ECO:0000256" key="10">
    <source>
        <dbReference type="ARBA" id="ARBA00023160"/>
    </source>
</evidence>
<protein>
    <recommendedName>
        <fullName evidence="11">Elongation of very long chain fatty acids protein</fullName>
        <ecNumber evidence="11">2.3.1.199</ecNumber>
    </recommendedName>
    <alternativeName>
        <fullName evidence="11">Very-long-chain 3-oxoacyl-CoA synthase</fullName>
    </alternativeName>
</protein>
<reference evidence="12 13" key="1">
    <citation type="submission" date="2024-10" db="EMBL/GenBank/DDBJ databases">
        <authorList>
            <person name="Kim D."/>
        </authorList>
    </citation>
    <scope>NUCLEOTIDE SEQUENCE [LARGE SCALE GENOMIC DNA]</scope>
    <source>
        <strain evidence="12">BH-2024</strain>
    </source>
</reference>
<evidence type="ECO:0000256" key="5">
    <source>
        <dbReference type="ARBA" id="ARBA00022692"/>
    </source>
</evidence>
<gene>
    <name evidence="12" type="ORF">niasHT_000810</name>
</gene>
<feature type="transmembrane region" description="Helical" evidence="11">
    <location>
        <begin position="157"/>
        <end position="180"/>
    </location>
</feature>
<evidence type="ECO:0000313" key="13">
    <source>
        <dbReference type="Proteomes" id="UP001620626"/>
    </source>
</evidence>
<keyword evidence="10 11" id="KW-0275">Fatty acid biosynthesis</keyword>
<sequence length="315" mass="36443">MSEFRAIPVLQTLPAFSVPSSSSSFISTNTFTMLGINEFEIYQGNSTDTLHSNYVYKYSLPFERVHDKVGWTIFFQRHWHHSITVSVLYYAFVRLVQHLMRDRPPFSLRSPLLLWNASLALFSFVGTFRFSEDFLHNLSTNGLTYSLCHSCNPDSVAAFWSLLFAVSKFVELGDTLFIVLRKRPLIFLHYYHHVAVLVYTVHSGTEHTAPGQAFITMNFVAHSVMYTYYALTVYGLKLPRWVSMSVTVIQTTQMFLGVAVSSFVLKLKMMDRIRCQQSTANLYLAFTIYITFAVLFVQFFVNAYLRKEKEKKKIH</sequence>
<feature type="transmembrane region" description="Helical" evidence="11">
    <location>
        <begin position="283"/>
        <end position="305"/>
    </location>
</feature>
<dbReference type="AlphaFoldDB" id="A0ABD2MA60"/>
<feature type="transmembrane region" description="Helical" evidence="11">
    <location>
        <begin position="211"/>
        <end position="229"/>
    </location>
</feature>
<dbReference type="Pfam" id="PF01151">
    <property type="entry name" value="ELO"/>
    <property type="match status" value="1"/>
</dbReference>
<dbReference type="EC" id="2.3.1.199" evidence="11"/>
<feature type="transmembrane region" description="Helical" evidence="11">
    <location>
        <begin position="241"/>
        <end position="263"/>
    </location>
</feature>
<comment type="pathway">
    <text evidence="2">Lipid metabolism; fatty acid biosynthesis.</text>
</comment>
<dbReference type="PROSITE" id="PS01188">
    <property type="entry name" value="ELO"/>
    <property type="match status" value="1"/>
</dbReference>
<evidence type="ECO:0000256" key="2">
    <source>
        <dbReference type="ARBA" id="ARBA00005194"/>
    </source>
</evidence>
<keyword evidence="6 11" id="KW-0276">Fatty acid metabolism</keyword>
<proteinExistence type="inferred from homology"/>
<accession>A0ABD2MA60</accession>
<dbReference type="PANTHER" id="PTHR11157:SF156">
    <property type="entry name" value="FATTY ACID ELONGATION PROTEIN 4-RELATED"/>
    <property type="match status" value="1"/>
</dbReference>
<evidence type="ECO:0000256" key="6">
    <source>
        <dbReference type="ARBA" id="ARBA00022832"/>
    </source>
</evidence>
<keyword evidence="7 11" id="KW-1133">Transmembrane helix</keyword>
<dbReference type="GO" id="GO:0009922">
    <property type="term" value="F:fatty acid elongase activity"/>
    <property type="evidence" value="ECO:0007669"/>
    <property type="project" value="UniProtKB-EC"/>
</dbReference>
<comment type="catalytic activity">
    <reaction evidence="11">
        <text>a very-long-chain acyl-CoA + malonyl-CoA + H(+) = a very-long-chain 3-oxoacyl-CoA + CO2 + CoA</text>
        <dbReference type="Rhea" id="RHEA:32727"/>
        <dbReference type="ChEBI" id="CHEBI:15378"/>
        <dbReference type="ChEBI" id="CHEBI:16526"/>
        <dbReference type="ChEBI" id="CHEBI:57287"/>
        <dbReference type="ChEBI" id="CHEBI:57384"/>
        <dbReference type="ChEBI" id="CHEBI:90725"/>
        <dbReference type="ChEBI" id="CHEBI:90736"/>
        <dbReference type="EC" id="2.3.1.199"/>
    </reaction>
</comment>
<name>A0ABD2MA60_9BILA</name>
<dbReference type="PANTHER" id="PTHR11157">
    <property type="entry name" value="FATTY ACID ACYL TRANSFERASE-RELATED"/>
    <property type="match status" value="1"/>
</dbReference>
<dbReference type="InterPro" id="IPR002076">
    <property type="entry name" value="ELO_fam"/>
</dbReference>
<keyword evidence="4 11" id="KW-0808">Transferase</keyword>
<dbReference type="Proteomes" id="UP001620626">
    <property type="component" value="Unassembled WGS sequence"/>
</dbReference>
<dbReference type="GO" id="GO:0006633">
    <property type="term" value="P:fatty acid biosynthetic process"/>
    <property type="evidence" value="ECO:0007669"/>
    <property type="project" value="UniProtKB-KW"/>
</dbReference>
<evidence type="ECO:0000256" key="11">
    <source>
        <dbReference type="RuleBase" id="RU361115"/>
    </source>
</evidence>
<evidence type="ECO:0000256" key="8">
    <source>
        <dbReference type="ARBA" id="ARBA00023098"/>
    </source>
</evidence>
<organism evidence="12 13">
    <name type="scientific">Heterodera trifolii</name>
    <dbReference type="NCBI Taxonomy" id="157864"/>
    <lineage>
        <taxon>Eukaryota</taxon>
        <taxon>Metazoa</taxon>
        <taxon>Ecdysozoa</taxon>
        <taxon>Nematoda</taxon>
        <taxon>Chromadorea</taxon>
        <taxon>Rhabditida</taxon>
        <taxon>Tylenchina</taxon>
        <taxon>Tylenchomorpha</taxon>
        <taxon>Tylenchoidea</taxon>
        <taxon>Heteroderidae</taxon>
        <taxon>Heteroderinae</taxon>
        <taxon>Heterodera</taxon>
    </lineage>
</organism>
<feature type="transmembrane region" description="Helical" evidence="11">
    <location>
        <begin position="112"/>
        <end position="131"/>
    </location>
</feature>
<dbReference type="EMBL" id="JBICBT010000074">
    <property type="protein sequence ID" value="KAL3124386.1"/>
    <property type="molecule type" value="Genomic_DNA"/>
</dbReference>
<keyword evidence="9 11" id="KW-0472">Membrane</keyword>
<evidence type="ECO:0000256" key="4">
    <source>
        <dbReference type="ARBA" id="ARBA00022679"/>
    </source>
</evidence>
<keyword evidence="13" id="KW-1185">Reference proteome</keyword>
<comment type="caution">
    <text evidence="12">The sequence shown here is derived from an EMBL/GenBank/DDBJ whole genome shotgun (WGS) entry which is preliminary data.</text>
</comment>
<keyword evidence="3 11" id="KW-0444">Lipid biosynthesis</keyword>
<evidence type="ECO:0000256" key="1">
    <source>
        <dbReference type="ARBA" id="ARBA00004141"/>
    </source>
</evidence>
<feature type="transmembrane region" description="Helical" evidence="11">
    <location>
        <begin position="187"/>
        <end position="205"/>
    </location>
</feature>
<comment type="subcellular location">
    <subcellularLocation>
        <location evidence="1">Membrane</location>
        <topology evidence="1">Multi-pass membrane protein</topology>
    </subcellularLocation>
</comment>
<keyword evidence="8 11" id="KW-0443">Lipid metabolism</keyword>
<evidence type="ECO:0000256" key="3">
    <source>
        <dbReference type="ARBA" id="ARBA00022516"/>
    </source>
</evidence>
<evidence type="ECO:0000313" key="12">
    <source>
        <dbReference type="EMBL" id="KAL3124386.1"/>
    </source>
</evidence>